<dbReference type="PANTHER" id="PTHR21197:SF0">
    <property type="entry name" value="UDP-GALACTOPYRANOSE MUTASE"/>
    <property type="match status" value="1"/>
</dbReference>
<dbReference type="GO" id="GO:0008767">
    <property type="term" value="F:UDP-galactopyranose mutase activity"/>
    <property type="evidence" value="ECO:0007669"/>
    <property type="project" value="UniProtKB-EC"/>
</dbReference>
<keyword evidence="8" id="KW-1185">Reference proteome</keyword>
<dbReference type="GO" id="GO:0005829">
    <property type="term" value="C:cytosol"/>
    <property type="evidence" value="ECO:0007669"/>
    <property type="project" value="TreeGrafter"/>
</dbReference>
<name>E8X163_GRATM</name>
<comment type="cofactor">
    <cofactor evidence="1">
        <name>FAD</name>
        <dbReference type="ChEBI" id="CHEBI:57692"/>
    </cofactor>
</comment>
<dbReference type="STRING" id="1198114.AciX9_0861"/>
<dbReference type="KEGG" id="acm:AciX9_0861"/>
<proteinExistence type="inferred from homology"/>
<dbReference type="GO" id="GO:0050660">
    <property type="term" value="F:flavin adenine dinucleotide binding"/>
    <property type="evidence" value="ECO:0007669"/>
    <property type="project" value="TreeGrafter"/>
</dbReference>
<dbReference type="SUPFAM" id="SSF53756">
    <property type="entry name" value="UDP-Glycosyltransferase/glycogen phosphorylase"/>
    <property type="match status" value="1"/>
</dbReference>
<sequence>MGRGGPNARRGMYIREIPEAHDSDRNSTATREGLYLQTTNLSADTFTSSLSSSHDGGLDLICFSHLRWHFVTQRPQHLLTRCARERRVFFWEEPYWDADDNGDGTPTLEVMQEGPQLWVLRPHLPRAGDANAMLRGLLKEFMRAQHVARFVRWYYTPMMLSFTDDLRAEATVYDCMDELSGFLGAPPELAAREQELFGVADVVFTGGMSLYEAKRKQHGNVHAFPSSIDVGHFASGSGAEEPGDQGGIGRPRAGFFGVLDERFDIGLMGEVARLRPEVQFVLLGPVVKIDPGTLPRGENIHYLGGKSYGELPGYLAGWDVAMLPFALNESTRFISPTKTPEYLAAGKPVVSMPIHDVVTGYGREGLVAIAGTAEEFAAAIDKALEPQTAEWLEAVTAKLAGGSWDKTWASMWKQIELVRVRSAEVKGVGVASFRLAPVSVRMKAGRGEQYDYLVVGAGFAGGVLAERLANGLGKRVLIVDKRDHVGGNTFDYLDEAGILVHKYGPHIFHTNSTEVVKYLSKFTQWREYEHRVLAEVDGKLLPIPINLDTINRMYGLELDAAGMQRFLAERTETATSIRTSEDICVSRIGRELYEKFFRNYTRKQWGLDPSELDASVAGRIPVRFDRDDRYFTDTFQAMPSLGYTKMFEKMLDSPRITVRTSTNYADVVKEHPGIKTIFTGPVDEFFDYRFGPLPYRSLEFRHETFDEEVRQPVGVVNYPNEHAYTRVTEFKYLTGQTAAKTSVVFEYPQAEGDPYYPIPRPENAALYARYKELADAEKNVHFVGRLATYKYYNMDQVVAQALVTFRKIREAEFPAVEIGMREGFEASATV</sequence>
<comment type="similarity">
    <text evidence="2">Belongs to the UDP-galactopyranose/dTDP-fucopyranose mutase family.</text>
</comment>
<dbReference type="CDD" id="cd04950">
    <property type="entry name" value="GT4_TuaH-like"/>
    <property type="match status" value="1"/>
</dbReference>
<dbReference type="NCBIfam" id="TIGR00031">
    <property type="entry name" value="UDP-GALP_mutase"/>
    <property type="match status" value="1"/>
</dbReference>
<evidence type="ECO:0000256" key="5">
    <source>
        <dbReference type="ARBA" id="ARBA00023235"/>
    </source>
</evidence>
<dbReference type="EC" id="5.4.99.9" evidence="7"/>
<dbReference type="InterPro" id="IPR015899">
    <property type="entry name" value="UDP-GalPyranose_mutase_C"/>
</dbReference>
<protein>
    <submittedName>
        <fullName evidence="7">UDP-galactopyranose mutase</fullName>
        <ecNumber evidence="7">5.4.99.9</ecNumber>
    </submittedName>
</protein>
<evidence type="ECO:0000256" key="2">
    <source>
        <dbReference type="ARBA" id="ARBA00009321"/>
    </source>
</evidence>
<feature type="domain" description="UDP-galactopyranose mutase C-terminal" evidence="6">
    <location>
        <begin position="595"/>
        <end position="791"/>
    </location>
</feature>
<dbReference type="eggNOG" id="COG0562">
    <property type="taxonomic scope" value="Bacteria"/>
</dbReference>
<dbReference type="SUPFAM" id="SSF51971">
    <property type="entry name" value="Nucleotide-binding domain"/>
    <property type="match status" value="1"/>
</dbReference>
<evidence type="ECO:0000313" key="7">
    <source>
        <dbReference type="EMBL" id="ADW67929.1"/>
    </source>
</evidence>
<evidence type="ECO:0000256" key="1">
    <source>
        <dbReference type="ARBA" id="ARBA00001974"/>
    </source>
</evidence>
<evidence type="ECO:0000256" key="3">
    <source>
        <dbReference type="ARBA" id="ARBA00022630"/>
    </source>
</evidence>
<dbReference type="HOGENOM" id="CLU_017775_0_0_0"/>
<dbReference type="Proteomes" id="UP000000343">
    <property type="component" value="Chromosome"/>
</dbReference>
<dbReference type="Pfam" id="PF13692">
    <property type="entry name" value="Glyco_trans_1_4"/>
    <property type="match status" value="1"/>
</dbReference>
<dbReference type="Pfam" id="PF13450">
    <property type="entry name" value="NAD_binding_8"/>
    <property type="match status" value="1"/>
</dbReference>
<organism evidence="8">
    <name type="scientific">Granulicella tundricola (strain ATCC BAA-1859 / DSM 23138 / MP5ACTX9)</name>
    <dbReference type="NCBI Taxonomy" id="1198114"/>
    <lineage>
        <taxon>Bacteria</taxon>
        <taxon>Pseudomonadati</taxon>
        <taxon>Acidobacteriota</taxon>
        <taxon>Terriglobia</taxon>
        <taxon>Terriglobales</taxon>
        <taxon>Acidobacteriaceae</taxon>
        <taxon>Granulicella</taxon>
    </lineage>
</organism>
<keyword evidence="3" id="KW-0285">Flavoprotein</keyword>
<keyword evidence="4" id="KW-0274">FAD</keyword>
<dbReference type="Pfam" id="PF03275">
    <property type="entry name" value="GLF"/>
    <property type="match status" value="1"/>
</dbReference>
<dbReference type="InterPro" id="IPR004379">
    <property type="entry name" value="UDP-GALP_mutase"/>
</dbReference>
<dbReference type="SUPFAM" id="SSF54373">
    <property type="entry name" value="FAD-linked reductases, C-terminal domain"/>
    <property type="match status" value="1"/>
</dbReference>
<reference evidence="8" key="1">
    <citation type="submission" date="2011-01" db="EMBL/GenBank/DDBJ databases">
        <title>Complete sequence of chromosome of Acidobacterium sp. MP5ACTX9.</title>
        <authorList>
            <consortium name="US DOE Joint Genome Institute"/>
            <person name="Lucas S."/>
            <person name="Copeland A."/>
            <person name="Lapidus A."/>
            <person name="Cheng J.-F."/>
            <person name="Goodwin L."/>
            <person name="Pitluck S."/>
            <person name="Teshima H."/>
            <person name="Detter J.C."/>
            <person name="Han C."/>
            <person name="Tapia R."/>
            <person name="Land M."/>
            <person name="Hauser L."/>
            <person name="Kyrpides N."/>
            <person name="Ivanova N."/>
            <person name="Ovchinnikova G."/>
            <person name="Pagani I."/>
            <person name="Rawat S.R."/>
            <person name="Mannisto M."/>
            <person name="Haggblom M.M."/>
            <person name="Woyke T."/>
        </authorList>
    </citation>
    <scope>NUCLEOTIDE SEQUENCE [LARGE SCALE GENOMIC DNA]</scope>
    <source>
        <strain evidence="8">MP5ACTX9</strain>
    </source>
</reference>
<dbReference type="PANTHER" id="PTHR21197">
    <property type="entry name" value="UDP-GALACTOPYRANOSE MUTASE"/>
    <property type="match status" value="1"/>
</dbReference>
<dbReference type="EMBL" id="CP002480">
    <property type="protein sequence ID" value="ADW67929.1"/>
    <property type="molecule type" value="Genomic_DNA"/>
</dbReference>
<dbReference type="Gene3D" id="3.40.50.720">
    <property type="entry name" value="NAD(P)-binding Rossmann-like Domain"/>
    <property type="match status" value="3"/>
</dbReference>
<evidence type="ECO:0000259" key="6">
    <source>
        <dbReference type="Pfam" id="PF03275"/>
    </source>
</evidence>
<dbReference type="Gene3D" id="3.40.50.2000">
    <property type="entry name" value="Glycogen Phosphorylase B"/>
    <property type="match status" value="1"/>
</dbReference>
<evidence type="ECO:0000256" key="4">
    <source>
        <dbReference type="ARBA" id="ARBA00022827"/>
    </source>
</evidence>
<evidence type="ECO:0000313" key="8">
    <source>
        <dbReference type="Proteomes" id="UP000000343"/>
    </source>
</evidence>
<accession>E8X163</accession>
<dbReference type="AlphaFoldDB" id="E8X163"/>
<gene>
    <name evidence="7" type="ordered locus">AciX9_0861</name>
</gene>
<keyword evidence="5 7" id="KW-0413">Isomerase</keyword>
<dbReference type="eggNOG" id="COG0438">
    <property type="taxonomic scope" value="Bacteria"/>
</dbReference>
<dbReference type="PaxDb" id="1198114-AciX9_0861"/>